<evidence type="ECO:0000313" key="3">
    <source>
        <dbReference type="Proteomes" id="UP000009145"/>
    </source>
</evidence>
<keyword evidence="3" id="KW-1185">Reference proteome</keyword>
<accession>I1YF24</accession>
<protein>
    <recommendedName>
        <fullName evidence="1">SnoaL-like domain-containing protein</fullName>
    </recommendedName>
</protein>
<evidence type="ECO:0000313" key="2">
    <source>
        <dbReference type="EMBL" id="AFJ01517.1"/>
    </source>
</evidence>
<proteinExistence type="predicted"/>
<dbReference type="PATRIC" id="fig|754477.3.peg.336"/>
<feature type="domain" description="SnoaL-like" evidence="1">
    <location>
        <begin position="27"/>
        <end position="131"/>
    </location>
</feature>
<name>I1YF24_METFJ</name>
<dbReference type="Gene3D" id="3.10.450.50">
    <property type="match status" value="1"/>
</dbReference>
<organism evidence="2 3">
    <name type="scientific">Methylophaga frappieri (strain ATCC BAA-2434 / DSM 25690 / JAM7)</name>
    <dbReference type="NCBI Taxonomy" id="754477"/>
    <lineage>
        <taxon>Bacteria</taxon>
        <taxon>Pseudomonadati</taxon>
        <taxon>Pseudomonadota</taxon>
        <taxon>Gammaproteobacteria</taxon>
        <taxon>Thiotrichales</taxon>
        <taxon>Piscirickettsiaceae</taxon>
        <taxon>Methylophaga</taxon>
    </lineage>
</organism>
<reference evidence="2 3" key="1">
    <citation type="journal article" date="2012" name="J. Bacteriol.">
        <title>Complete genome sequences of Methylophaga sp. strain JAM1 and Methylophaga sp. strain JAM7.</title>
        <authorList>
            <person name="Villeneuve C."/>
            <person name="Martineau C."/>
            <person name="Mauffrey F."/>
            <person name="Villemur R."/>
        </authorList>
    </citation>
    <scope>NUCLEOTIDE SEQUENCE [LARGE SCALE GENOMIC DNA]</scope>
    <source>
        <strain evidence="2 3">JAM7</strain>
    </source>
</reference>
<dbReference type="Proteomes" id="UP000009145">
    <property type="component" value="Chromosome"/>
</dbReference>
<dbReference type="KEGG" id="mec:Q7C_339"/>
<sequence precursor="true">MYYTAYQNALSKTNSAPAPDNADQLFRNVFNNLQSADLHAAIDESYAKQFYFNDTFKTITDSASLKDYLSKTGRAVTKFEVTLEDVVQSDEDVYVRWTMTMQFKVLGKTIDSHSVGMSHLRFNEAGQIIVHQDFWDGADAFYQHLPVVGFWVRAIRNRL</sequence>
<dbReference type="InterPro" id="IPR032710">
    <property type="entry name" value="NTF2-like_dom_sf"/>
</dbReference>
<dbReference type="SUPFAM" id="SSF54427">
    <property type="entry name" value="NTF2-like"/>
    <property type="match status" value="1"/>
</dbReference>
<evidence type="ECO:0000259" key="1">
    <source>
        <dbReference type="Pfam" id="PF12680"/>
    </source>
</evidence>
<dbReference type="Pfam" id="PF12680">
    <property type="entry name" value="SnoaL_2"/>
    <property type="match status" value="1"/>
</dbReference>
<dbReference type="AlphaFoldDB" id="I1YF24"/>
<dbReference type="EMBL" id="CP003380">
    <property type="protein sequence ID" value="AFJ01517.1"/>
    <property type="molecule type" value="Genomic_DNA"/>
</dbReference>
<dbReference type="STRING" id="754477.Q7C_339"/>
<dbReference type="InterPro" id="IPR037401">
    <property type="entry name" value="SnoaL-like"/>
</dbReference>
<gene>
    <name evidence="2" type="ordered locus">Q7C_339</name>
</gene>
<dbReference type="eggNOG" id="COG3631">
    <property type="taxonomic scope" value="Bacteria"/>
</dbReference>
<dbReference type="HOGENOM" id="CLU_122429_0_0_6"/>